<dbReference type="OrthoDB" id="128678at2759"/>
<dbReference type="Proteomes" id="UP001165121">
    <property type="component" value="Unassembled WGS sequence"/>
</dbReference>
<organism evidence="1 2">
    <name type="scientific">Phytophthora fragariaefolia</name>
    <dbReference type="NCBI Taxonomy" id="1490495"/>
    <lineage>
        <taxon>Eukaryota</taxon>
        <taxon>Sar</taxon>
        <taxon>Stramenopiles</taxon>
        <taxon>Oomycota</taxon>
        <taxon>Peronosporomycetes</taxon>
        <taxon>Peronosporales</taxon>
        <taxon>Peronosporaceae</taxon>
        <taxon>Phytophthora</taxon>
    </lineage>
</organism>
<evidence type="ECO:0000313" key="2">
    <source>
        <dbReference type="Proteomes" id="UP001165121"/>
    </source>
</evidence>
<dbReference type="SUPFAM" id="SSF140860">
    <property type="entry name" value="Pseudo ankyrin repeat-like"/>
    <property type="match status" value="1"/>
</dbReference>
<dbReference type="EMBL" id="BSXT01000378">
    <property type="protein sequence ID" value="GMF26107.1"/>
    <property type="molecule type" value="Genomic_DNA"/>
</dbReference>
<reference evidence="1" key="1">
    <citation type="submission" date="2023-04" db="EMBL/GenBank/DDBJ databases">
        <title>Phytophthora fragariaefolia NBRC 109709.</title>
        <authorList>
            <person name="Ichikawa N."/>
            <person name="Sato H."/>
            <person name="Tonouchi N."/>
        </authorList>
    </citation>
    <scope>NUCLEOTIDE SEQUENCE</scope>
    <source>
        <strain evidence="1">NBRC 109709</strain>
    </source>
</reference>
<proteinExistence type="predicted"/>
<dbReference type="Gene3D" id="1.25.40.20">
    <property type="entry name" value="Ankyrin repeat-containing domain"/>
    <property type="match status" value="1"/>
</dbReference>
<protein>
    <submittedName>
        <fullName evidence="1">Unnamed protein product</fullName>
    </submittedName>
</protein>
<name>A0A9W6U6L1_9STRA</name>
<accession>A0A9W6U6L1</accession>
<evidence type="ECO:0000313" key="1">
    <source>
        <dbReference type="EMBL" id="GMF26107.1"/>
    </source>
</evidence>
<dbReference type="AlphaFoldDB" id="A0A9W6U6L1"/>
<comment type="caution">
    <text evidence="1">The sequence shown here is derived from an EMBL/GenBank/DDBJ whole genome shotgun (WGS) entry which is preliminary data.</text>
</comment>
<dbReference type="InterPro" id="IPR036770">
    <property type="entry name" value="Ankyrin_rpt-contain_sf"/>
</dbReference>
<keyword evidence="2" id="KW-1185">Reference proteome</keyword>
<sequence length="198" mass="22283">MDAMQDAHNIQVLCHFHSDVCGQLHSNRATNDQLKLLQTVFEQRPAFVRGCLRCLAEIVCTRGNVAILDWVSQFGIELRSTAPIRDAIGRGDVELLRCFYRNGLEATDPDLLELAIQKDQLEAVRWLSEHGHPVNSLGLVKTAGECGSAPLLRWLVEHGPPLDLATARALVIEYRHRDSWMGVRERSERARARGSPQR</sequence>
<gene>
    <name evidence="1" type="ORF">Pfra01_000483800</name>
</gene>